<feature type="compositionally biased region" description="Polar residues" evidence="2">
    <location>
        <begin position="751"/>
        <end position="766"/>
    </location>
</feature>
<dbReference type="Pfam" id="PF02194">
    <property type="entry name" value="PXA"/>
    <property type="match status" value="1"/>
</dbReference>
<dbReference type="VEuPathDB" id="FungiDB:P168DRAFT_268527"/>
<dbReference type="RefSeq" id="XP_024693927.1">
    <property type="nucleotide sequence ID" value="XM_024835094.1"/>
</dbReference>
<evidence type="ECO:0000256" key="1">
    <source>
        <dbReference type="ARBA" id="ARBA00010883"/>
    </source>
</evidence>
<feature type="region of interest" description="Disordered" evidence="2">
    <location>
        <begin position="712"/>
        <end position="803"/>
    </location>
</feature>
<dbReference type="GO" id="GO:0035091">
    <property type="term" value="F:phosphatidylinositol binding"/>
    <property type="evidence" value="ECO:0007669"/>
    <property type="project" value="InterPro"/>
</dbReference>
<organism evidence="4 5">
    <name type="scientific">Aspergillus campestris (strain IBT 28561)</name>
    <dbReference type="NCBI Taxonomy" id="1392248"/>
    <lineage>
        <taxon>Eukaryota</taxon>
        <taxon>Fungi</taxon>
        <taxon>Dikarya</taxon>
        <taxon>Ascomycota</taxon>
        <taxon>Pezizomycotina</taxon>
        <taxon>Eurotiomycetes</taxon>
        <taxon>Eurotiomycetidae</taxon>
        <taxon>Eurotiales</taxon>
        <taxon>Aspergillaceae</taxon>
        <taxon>Aspergillus</taxon>
        <taxon>Aspergillus subgen. Circumdati</taxon>
    </lineage>
</organism>
<gene>
    <name evidence="4" type="ORF">P168DRAFT_268527</name>
</gene>
<dbReference type="InterPro" id="IPR001683">
    <property type="entry name" value="PX_dom"/>
</dbReference>
<dbReference type="Proteomes" id="UP000234254">
    <property type="component" value="Unassembled WGS sequence"/>
</dbReference>
<dbReference type="PANTHER" id="PTHR22775">
    <property type="entry name" value="SORTING NEXIN"/>
    <property type="match status" value="1"/>
</dbReference>
<dbReference type="Gene3D" id="3.30.1520.10">
    <property type="entry name" value="Phox-like domain"/>
    <property type="match status" value="1"/>
</dbReference>
<feature type="domain" description="PXA" evidence="3">
    <location>
        <begin position="168"/>
        <end position="348"/>
    </location>
</feature>
<reference evidence="4" key="1">
    <citation type="submission" date="2016-12" db="EMBL/GenBank/DDBJ databases">
        <title>The genomes of Aspergillus section Nigri reveals drivers in fungal speciation.</title>
        <authorList>
            <consortium name="DOE Joint Genome Institute"/>
            <person name="Vesth T.C."/>
            <person name="Nybo J."/>
            <person name="Theobald S."/>
            <person name="Brandl J."/>
            <person name="Frisvad J.C."/>
            <person name="Nielsen K.F."/>
            <person name="Lyhne E.K."/>
            <person name="Kogle M.E."/>
            <person name="Kuo A."/>
            <person name="Riley R."/>
            <person name="Clum A."/>
            <person name="Nolan M."/>
            <person name="Lipzen A."/>
            <person name="Salamov A."/>
            <person name="Henrissat B."/>
            <person name="Wiebenga A."/>
            <person name="De vries R.P."/>
            <person name="Grigoriev I.V."/>
            <person name="Mortensen U.H."/>
            <person name="Andersen M.R."/>
            <person name="Baker S.E."/>
        </authorList>
    </citation>
    <scope>NUCLEOTIDE SEQUENCE</scope>
    <source>
        <strain evidence="4">IBT 28561</strain>
    </source>
</reference>
<dbReference type="Pfam" id="PF00787">
    <property type="entry name" value="PX"/>
    <property type="match status" value="1"/>
</dbReference>
<dbReference type="AlphaFoldDB" id="A0A2I1D648"/>
<comment type="similarity">
    <text evidence="1">Belongs to the sorting nexin family.</text>
</comment>
<dbReference type="PANTHER" id="PTHR22775:SF47">
    <property type="entry name" value="MEIOTICALLY UP-REGULATED GENE 122 PROTEIN"/>
    <property type="match status" value="1"/>
</dbReference>
<dbReference type="InterPro" id="IPR013937">
    <property type="entry name" value="Sorting_nexin_C"/>
</dbReference>
<evidence type="ECO:0000313" key="4">
    <source>
        <dbReference type="EMBL" id="PKY05333.1"/>
    </source>
</evidence>
<dbReference type="OrthoDB" id="41200at2759"/>
<dbReference type="EMBL" id="MSFM01000005">
    <property type="protein sequence ID" value="PKY05333.1"/>
    <property type="molecule type" value="Genomic_DNA"/>
</dbReference>
<dbReference type="Pfam" id="PF08628">
    <property type="entry name" value="Nexin_C"/>
    <property type="match status" value="1"/>
</dbReference>
<feature type="compositionally biased region" description="Polar residues" evidence="2">
    <location>
        <begin position="773"/>
        <end position="782"/>
    </location>
</feature>
<dbReference type="InterPro" id="IPR003114">
    <property type="entry name" value="Phox_assoc"/>
</dbReference>
<feature type="compositionally biased region" description="Low complexity" evidence="2">
    <location>
        <begin position="482"/>
        <end position="503"/>
    </location>
</feature>
<feature type="compositionally biased region" description="Basic and acidic residues" evidence="2">
    <location>
        <begin position="431"/>
        <end position="440"/>
    </location>
</feature>
<dbReference type="PROSITE" id="PS51207">
    <property type="entry name" value="PXA"/>
    <property type="match status" value="1"/>
</dbReference>
<dbReference type="CDD" id="cd06093">
    <property type="entry name" value="PX_domain"/>
    <property type="match status" value="1"/>
</dbReference>
<evidence type="ECO:0000259" key="3">
    <source>
        <dbReference type="PROSITE" id="PS51207"/>
    </source>
</evidence>
<feature type="compositionally biased region" description="Basic and acidic residues" evidence="2">
    <location>
        <begin position="368"/>
        <end position="377"/>
    </location>
</feature>
<dbReference type="SMART" id="SM00313">
    <property type="entry name" value="PXA"/>
    <property type="match status" value="1"/>
</dbReference>
<keyword evidence="5" id="KW-1185">Reference proteome</keyword>
<name>A0A2I1D648_ASPC2</name>
<sequence length="964" mass="105689">MNMVTSDDVSSSHQPGSQPAKGTRITDSADPEDVQLNASSPLVQPKDALDYILNLLATSSTEGLLGIFALLIGVTYIVLGRVGLLLIGIATGVVLHATWEGDANHAASGPLDARNPVRRRELALDIANRLLDWPIRKSGEVDRNNDDRQGQDAVQEASEIQLDYSSFRPETAAALRSLTDAVIRDYVNYWYEPILPTESTFPMSCRRLFASFVYAVSSHLSRKRTSDAFLEFVTNSSSMIIVFLNELSTALENPGSSAPEQTVLHYIELHPESSLANLLARQQQQKKLNLIADDILSNFLDQKAYSCPTVRNFLREVLSGIIFETTISSLSRPEFINGWIIYLFSEGESEIMSAIDAGVEGARNQGVDGKKQNDDMKQPMSASSELGGLDPKRSSSSSQSMRDSMDAATEQALAETKRLSAMMAAQNLHRQSSEQTRDESQTVSFESDREDGDLFSQDSGEKSNMPAEEAMDPTQDTRETEPFPMTSSAPPPSSSSHPSQTTSQKVSVSRPLTLHRASISVEDGSGLEETALIRSKPAFNYLLQIEAVSSNRAGWMVFRKYADFESLHETLETISRLNRLQNFRDNHSVLPSWKGQTKYALSRKLERYLQDALEYEELAECEKMKRFLEKDGPISPQSAGSSAKPGFSFPAQAAIENMGKGVLGVFTNAPKSVSGGSKAVFNGVGGVFGVGTGRNASFSSTAANGQQAFDDVQTADGSSASHEGSQERKVDSSHLESDKSAMSDHPVPQLDQENNPCQANYSTSPLSGEAENLENQQPNRLSESTKDETSFLNKSGTGKHSISQDETRIAVELIFAVINELYMLSSAWNIRRTLLNAAKSYILRPGNPSLETIRVLMQESMIDANTSDDALGSYLTRLRENSLPTEEELKNWPPPPSDAEKERLRKKARSLFVQRGLPQALTSVMGAAASREALEKVFDCLQVDVVARGFVFAVFLQALRAVTF</sequence>
<dbReference type="GeneID" id="36542618"/>
<feature type="compositionally biased region" description="Polar residues" evidence="2">
    <location>
        <begin position="790"/>
        <end position="801"/>
    </location>
</feature>
<evidence type="ECO:0000256" key="2">
    <source>
        <dbReference type="SAM" id="MobiDB-lite"/>
    </source>
</evidence>
<protein>
    <recommendedName>
        <fullName evidence="3">PXA domain-containing protein</fullName>
    </recommendedName>
</protein>
<feature type="compositionally biased region" description="Basic and acidic residues" evidence="2">
    <location>
        <begin position="724"/>
        <end position="742"/>
    </location>
</feature>
<evidence type="ECO:0000313" key="5">
    <source>
        <dbReference type="Proteomes" id="UP000234254"/>
    </source>
</evidence>
<feature type="region of interest" description="Disordered" evidence="2">
    <location>
        <begin position="1"/>
        <end position="31"/>
    </location>
</feature>
<accession>A0A2I1D648</accession>
<comment type="caution">
    <text evidence="4">The sequence shown here is derived from an EMBL/GenBank/DDBJ whole genome shotgun (WGS) entry which is preliminary data.</text>
</comment>
<feature type="compositionally biased region" description="Polar residues" evidence="2">
    <location>
        <begin position="1"/>
        <end position="17"/>
    </location>
</feature>
<feature type="region of interest" description="Disordered" evidence="2">
    <location>
        <begin position="425"/>
        <end position="511"/>
    </location>
</feature>
<dbReference type="InterPro" id="IPR036871">
    <property type="entry name" value="PX_dom_sf"/>
</dbReference>
<proteinExistence type="inferred from homology"/>
<dbReference type="SUPFAM" id="SSF64268">
    <property type="entry name" value="PX domain"/>
    <property type="match status" value="1"/>
</dbReference>
<feature type="region of interest" description="Disordered" evidence="2">
    <location>
        <begin position="363"/>
        <end position="410"/>
    </location>
</feature>